<dbReference type="Proteomes" id="UP001320420">
    <property type="component" value="Unassembled WGS sequence"/>
</dbReference>
<evidence type="ECO:0000256" key="1">
    <source>
        <dbReference type="ARBA" id="ARBA00010617"/>
    </source>
</evidence>
<evidence type="ECO:0000256" key="2">
    <source>
        <dbReference type="ARBA" id="ARBA00022723"/>
    </source>
</evidence>
<dbReference type="Pfam" id="PF00067">
    <property type="entry name" value="p450"/>
    <property type="match status" value="1"/>
</dbReference>
<dbReference type="InterPro" id="IPR036396">
    <property type="entry name" value="Cyt_P450_sf"/>
</dbReference>
<keyword evidence="2 5" id="KW-0479">Metal-binding</keyword>
<keyword evidence="5" id="KW-0349">Heme</keyword>
<feature type="binding site" description="axial binding residue" evidence="5">
    <location>
        <position position="371"/>
    </location>
    <ligand>
        <name>heme</name>
        <dbReference type="ChEBI" id="CHEBI:30413"/>
    </ligand>
    <ligandPart>
        <name>Fe</name>
        <dbReference type="ChEBI" id="CHEBI:18248"/>
    </ligandPart>
</feature>
<dbReference type="PANTHER" id="PTHR46300">
    <property type="entry name" value="P450, PUTATIVE (EUROFUNG)-RELATED-RELATED"/>
    <property type="match status" value="1"/>
</dbReference>
<keyword evidence="3" id="KW-0560">Oxidoreductase</keyword>
<reference evidence="7 8" key="1">
    <citation type="submission" date="2024-02" db="EMBL/GenBank/DDBJ databases">
        <title>De novo assembly and annotation of 12 fungi associated with fruit tree decline syndrome in Ontario, Canada.</title>
        <authorList>
            <person name="Sulman M."/>
            <person name="Ellouze W."/>
            <person name="Ilyukhin E."/>
        </authorList>
    </citation>
    <scope>NUCLEOTIDE SEQUENCE [LARGE SCALE GENOMIC DNA]</scope>
    <source>
        <strain evidence="7 8">M11/M66-122</strain>
    </source>
</reference>
<feature type="compositionally biased region" description="Low complexity" evidence="6">
    <location>
        <begin position="502"/>
        <end position="515"/>
    </location>
</feature>
<dbReference type="PRINTS" id="PR00463">
    <property type="entry name" value="EP450I"/>
</dbReference>
<evidence type="ECO:0000313" key="8">
    <source>
        <dbReference type="Proteomes" id="UP001320420"/>
    </source>
</evidence>
<comment type="caution">
    <text evidence="7">The sequence shown here is derived from an EMBL/GenBank/DDBJ whole genome shotgun (WGS) entry which is preliminary data.</text>
</comment>
<dbReference type="GO" id="GO:0016705">
    <property type="term" value="F:oxidoreductase activity, acting on paired donors, with incorporation or reduction of molecular oxygen"/>
    <property type="evidence" value="ECO:0007669"/>
    <property type="project" value="InterPro"/>
</dbReference>
<feature type="compositionally biased region" description="Polar residues" evidence="6">
    <location>
        <begin position="516"/>
        <end position="525"/>
    </location>
</feature>
<dbReference type="Gene3D" id="1.10.630.10">
    <property type="entry name" value="Cytochrome P450"/>
    <property type="match status" value="1"/>
</dbReference>
<evidence type="ECO:0000256" key="3">
    <source>
        <dbReference type="ARBA" id="ARBA00023002"/>
    </source>
</evidence>
<dbReference type="SUPFAM" id="SSF48264">
    <property type="entry name" value="Cytochrome P450"/>
    <property type="match status" value="1"/>
</dbReference>
<accession>A0AAN9YIA6</accession>
<dbReference type="AlphaFoldDB" id="A0AAN9YIA6"/>
<dbReference type="GO" id="GO:0004497">
    <property type="term" value="F:monooxygenase activity"/>
    <property type="evidence" value="ECO:0007669"/>
    <property type="project" value="InterPro"/>
</dbReference>
<evidence type="ECO:0000256" key="6">
    <source>
        <dbReference type="SAM" id="MobiDB-lite"/>
    </source>
</evidence>
<dbReference type="EMBL" id="JAKJXP020000133">
    <property type="protein sequence ID" value="KAK7743660.1"/>
    <property type="molecule type" value="Genomic_DNA"/>
</dbReference>
<dbReference type="CDD" id="cd11065">
    <property type="entry name" value="CYP64-like"/>
    <property type="match status" value="1"/>
</dbReference>
<evidence type="ECO:0000313" key="7">
    <source>
        <dbReference type="EMBL" id="KAK7743660.1"/>
    </source>
</evidence>
<gene>
    <name evidence="7" type="ORF">SLS62_010529</name>
</gene>
<name>A0AAN9YIA6_9PEZI</name>
<dbReference type="InterPro" id="IPR001128">
    <property type="entry name" value="Cyt_P450"/>
</dbReference>
<dbReference type="GO" id="GO:0005506">
    <property type="term" value="F:iron ion binding"/>
    <property type="evidence" value="ECO:0007669"/>
    <property type="project" value="InterPro"/>
</dbReference>
<comment type="similarity">
    <text evidence="1">Belongs to the cytochrome P450 family.</text>
</comment>
<dbReference type="PANTHER" id="PTHR46300:SF8">
    <property type="entry name" value="CYTOCHROME P450 2E1"/>
    <property type="match status" value="1"/>
</dbReference>
<evidence type="ECO:0000256" key="4">
    <source>
        <dbReference type="ARBA" id="ARBA00023004"/>
    </source>
</evidence>
<protein>
    <recommendedName>
        <fullName evidence="9">Cytochrome P450</fullName>
    </recommendedName>
</protein>
<keyword evidence="8" id="KW-1185">Reference proteome</keyword>
<sequence length="525" mass="59787">MEMFGNVHVWISSEKIAHDLLSRRAAIYSDRPVIPNLPDNRTSGNYLALQGRTETWKRQRRLAAQLMATSANGSLHGYPAKERDRFLYLLSQDPSRYREWVEQFTARTVSRLSWGSPHPSPILRETTFGLLESISPAGSLPNAITWLMYVPKFLSPWKQKESARHKREAELLKANVRYVHDRLEDQSAEPSFVRTYLDSLVKKPDGAKWGTEAEATYVVGQMAIAGALTIGSPLQSFLIAMLHYPEWQEKLQGEIDRVCEGGRCPQWEDRERLPMLRAVVKEVIRWRPPVPTGIPHASEQDDVYEGYFIPAGATIHALEWGMTRDEETYPDADAFNPGRWLDPKFPTYKEPLTVYPNLNGFSQFGFGRRTCQGVPIVDQDLFLAMGGVAWAFNLNKKKRLDGSEVPVHWNDYTPLLIAKPKPFEFDIVVRNVKTRELLKQMWEDGKGHDDEEEERRRQVETRKGYREEEDYEKDSDGTKGMNGYDDIGSDRGSDTSNAVTDVGGASSVRSGRSVSDLQSESDVWV</sequence>
<keyword evidence="4 5" id="KW-0408">Iron</keyword>
<organism evidence="7 8">
    <name type="scientific">Diatrype stigma</name>
    <dbReference type="NCBI Taxonomy" id="117547"/>
    <lineage>
        <taxon>Eukaryota</taxon>
        <taxon>Fungi</taxon>
        <taxon>Dikarya</taxon>
        <taxon>Ascomycota</taxon>
        <taxon>Pezizomycotina</taxon>
        <taxon>Sordariomycetes</taxon>
        <taxon>Xylariomycetidae</taxon>
        <taxon>Xylariales</taxon>
        <taxon>Diatrypaceae</taxon>
        <taxon>Diatrype</taxon>
    </lineage>
</organism>
<comment type="cofactor">
    <cofactor evidence="5">
        <name>heme</name>
        <dbReference type="ChEBI" id="CHEBI:30413"/>
    </cofactor>
</comment>
<evidence type="ECO:0000256" key="5">
    <source>
        <dbReference type="PIRSR" id="PIRSR602401-1"/>
    </source>
</evidence>
<evidence type="ECO:0008006" key="9">
    <source>
        <dbReference type="Google" id="ProtNLM"/>
    </source>
</evidence>
<proteinExistence type="inferred from homology"/>
<dbReference type="InterPro" id="IPR002401">
    <property type="entry name" value="Cyt_P450_E_grp-I"/>
</dbReference>
<feature type="region of interest" description="Disordered" evidence="6">
    <location>
        <begin position="445"/>
        <end position="525"/>
    </location>
</feature>
<feature type="compositionally biased region" description="Basic and acidic residues" evidence="6">
    <location>
        <begin position="445"/>
        <end position="466"/>
    </location>
</feature>
<dbReference type="GO" id="GO:0020037">
    <property type="term" value="F:heme binding"/>
    <property type="evidence" value="ECO:0007669"/>
    <property type="project" value="InterPro"/>
</dbReference>
<dbReference type="InterPro" id="IPR050364">
    <property type="entry name" value="Cytochrome_P450_fung"/>
</dbReference>